<dbReference type="PANTHER" id="PTHR30372:SF6">
    <property type="entry name" value="LIPID-A-DISACCHARIDE SYNTHASE"/>
    <property type="match status" value="1"/>
</dbReference>
<dbReference type="PANTHER" id="PTHR30372">
    <property type="entry name" value="LIPID-A-DISACCHARIDE SYNTHASE"/>
    <property type="match status" value="1"/>
</dbReference>
<keyword evidence="2" id="KW-1185">Reference proteome</keyword>
<gene>
    <name evidence="1" type="ORF">FLM9_463</name>
</gene>
<dbReference type="GO" id="GO:0016020">
    <property type="term" value="C:membrane"/>
    <property type="evidence" value="ECO:0007669"/>
    <property type="project" value="GOC"/>
</dbReference>
<dbReference type="GO" id="GO:0008915">
    <property type="term" value="F:lipid-A-disaccharide synthase activity"/>
    <property type="evidence" value="ECO:0007669"/>
    <property type="project" value="UniProtKB-EC"/>
</dbReference>
<keyword evidence="1" id="KW-0328">Glycosyltransferase</keyword>
<keyword evidence="1" id="KW-0808">Transferase</keyword>
<proteinExistence type="predicted"/>
<dbReference type="InterPro" id="IPR003835">
    <property type="entry name" value="Glyco_trans_19"/>
</dbReference>
<dbReference type="SUPFAM" id="SSF53756">
    <property type="entry name" value="UDP-Glycosyltransferase/glycogen phosphorylase"/>
    <property type="match status" value="1"/>
</dbReference>
<dbReference type="GO" id="GO:0009245">
    <property type="term" value="P:lipid A biosynthetic process"/>
    <property type="evidence" value="ECO:0007669"/>
    <property type="project" value="InterPro"/>
</dbReference>
<dbReference type="EMBL" id="FITM01000053">
    <property type="protein sequence ID" value="SAY38565.1"/>
    <property type="molecule type" value="Genomic_DNA"/>
</dbReference>
<dbReference type="RefSeq" id="WP_074457026.1">
    <property type="nucleotide sequence ID" value="NZ_FITM01000053.1"/>
</dbReference>
<organism evidence="1 2">
    <name type="scientific">Candidatus Synechococcus spongiarum</name>
    <dbReference type="NCBI Taxonomy" id="431041"/>
    <lineage>
        <taxon>Bacteria</taxon>
        <taxon>Bacillati</taxon>
        <taxon>Cyanobacteriota</taxon>
        <taxon>Cyanophyceae</taxon>
        <taxon>Synechococcales</taxon>
        <taxon>Synechococcaceae</taxon>
        <taxon>Synechococcus</taxon>
    </lineage>
</organism>
<protein>
    <submittedName>
        <fullName evidence="1">Lipid-A-disaccharide synthase</fullName>
        <ecNumber evidence="1">2.4.1.182</ecNumber>
    </submittedName>
</protein>
<sequence length="442" mass="48381">MVFPQSDIVLVSNGPGELLTWVYPLARRLRRDLVAARLHLVLTPCPHAHGREAGTAAALGVFDHVIPARCFWHLLLLPRRYRRWGSQGVVVFLGGDQLWAVLLAARLGYRHVCYAEWVARWPRWCDRIAAMGPVAYGRVPGRWRLRTRIVGDLMADVSPEQGGSPPIPEAAPATIALLPGSKPAKLCLGVPFMLATAEKLHQHHPECRFLLPLAPMVRHRDLLRFAGPQNPLAATFGASAARLDAPSPSHPHWSLCTATRVRIALVDRHPAHDQLRRCTMALTTVGANTAELAALAVPMVVVLPTQHPQVMRAWDGPLGLLSRAPLLGPVVTKVVVSMVLRRGSGLAWPNLQAGRMVVPERIGPITPTQIAREMSVLLHHPARLEAMTMALRQLRGPGGATAALSAMVMEVLRLQVHCRRRHPLPPVAERSVAEQPAAAERS</sequence>
<evidence type="ECO:0000313" key="2">
    <source>
        <dbReference type="Proteomes" id="UP000182631"/>
    </source>
</evidence>
<dbReference type="EC" id="2.4.1.182" evidence="1"/>
<dbReference type="AlphaFoldDB" id="A0A165AF46"/>
<reference evidence="2" key="1">
    <citation type="submission" date="2016-02" db="EMBL/GenBank/DDBJ databases">
        <authorList>
            <person name="liu f."/>
        </authorList>
    </citation>
    <scope>NUCLEOTIDE SEQUENCE [LARGE SCALE GENOMIC DNA]</scope>
</reference>
<dbReference type="GO" id="GO:0005543">
    <property type="term" value="F:phospholipid binding"/>
    <property type="evidence" value="ECO:0007669"/>
    <property type="project" value="TreeGrafter"/>
</dbReference>
<dbReference type="Proteomes" id="UP000182631">
    <property type="component" value="Unassembled WGS sequence"/>
</dbReference>
<name>A0A165AF46_9SYNE</name>
<accession>A0A165AF46</accession>
<evidence type="ECO:0000313" key="1">
    <source>
        <dbReference type="EMBL" id="SAY38565.1"/>
    </source>
</evidence>